<dbReference type="PANTHER" id="PTHR43272:SF32">
    <property type="entry name" value="AMP-DEPENDENT SYNTHETASE_LIGASE DOMAIN-CONTAINING PROTEIN"/>
    <property type="match status" value="1"/>
</dbReference>
<dbReference type="Pfam" id="PF23562">
    <property type="entry name" value="AMP-binding_C_3"/>
    <property type="match status" value="1"/>
</dbReference>
<dbReference type="InterPro" id="IPR042099">
    <property type="entry name" value="ANL_N_sf"/>
</dbReference>
<comment type="caution">
    <text evidence="5">The sequence shown here is derived from an EMBL/GenBank/DDBJ whole genome shotgun (WGS) entry which is preliminary data.</text>
</comment>
<dbReference type="InterPro" id="IPR000873">
    <property type="entry name" value="AMP-dep_synth/lig_dom"/>
</dbReference>
<dbReference type="GO" id="GO:0016020">
    <property type="term" value="C:membrane"/>
    <property type="evidence" value="ECO:0007669"/>
    <property type="project" value="TreeGrafter"/>
</dbReference>
<keyword evidence="6" id="KW-1185">Reference proteome</keyword>
<keyword evidence="3" id="KW-0443">Lipid metabolism</keyword>
<evidence type="ECO:0000256" key="2">
    <source>
        <dbReference type="ARBA" id="ARBA00022832"/>
    </source>
</evidence>
<dbReference type="OrthoDB" id="9803968at2"/>
<evidence type="ECO:0000313" key="5">
    <source>
        <dbReference type="EMBL" id="TXL82008.1"/>
    </source>
</evidence>
<gene>
    <name evidence="5" type="ORF">FHP25_02770</name>
</gene>
<dbReference type="Pfam" id="PF00501">
    <property type="entry name" value="AMP-binding"/>
    <property type="match status" value="1"/>
</dbReference>
<dbReference type="PROSITE" id="PS00455">
    <property type="entry name" value="AMP_BINDING"/>
    <property type="match status" value="1"/>
</dbReference>
<protein>
    <submittedName>
        <fullName evidence="5">Long-chain fatty acid--CoA ligase</fullName>
    </submittedName>
</protein>
<accession>A0A5C8PUL6</accession>
<dbReference type="GO" id="GO:0004467">
    <property type="term" value="F:long-chain fatty acid-CoA ligase activity"/>
    <property type="evidence" value="ECO:0007669"/>
    <property type="project" value="TreeGrafter"/>
</dbReference>
<evidence type="ECO:0000256" key="1">
    <source>
        <dbReference type="ARBA" id="ARBA00022598"/>
    </source>
</evidence>
<keyword evidence="2" id="KW-0276">Fatty acid metabolism</keyword>
<reference evidence="5 6" key="1">
    <citation type="submission" date="2019-06" db="EMBL/GenBank/DDBJ databases">
        <title>New taxonomy in bacterial strain CC-CFT640, isolated from vineyard.</title>
        <authorList>
            <person name="Lin S.-Y."/>
            <person name="Tsai C.-F."/>
            <person name="Young C.-C."/>
        </authorList>
    </citation>
    <scope>NUCLEOTIDE SEQUENCE [LARGE SCALE GENOMIC DNA]</scope>
    <source>
        <strain evidence="5 6">CC-CFT640</strain>
    </source>
</reference>
<sequence>MRLETTAAATAETFPQILARNARQWGDLPAYREKDYGIWQTHTWRQVHDQTRAFAAGLASLGFGRGDKLIIVGDNRPRLYWAMNAAQMLGGIPVPVYQDSVAAEMAYVVEHAEARFALAEDQEQIDKLLEIRAQVSGLRTLIYEDGRGLGGYDGLLSYDQVQQNGRALMAAKPDFLDTEIAKGKGSDSSVMLYTSGTTGRPKGVVLTYDNLRRSAENAARIEGLGERDELLCYLPMAWVGDHIFSYAQGLITGLTVNCPESAATVQTDLREIGPTYYFAPPRILENIITNVMIRMEDAGALKRWMFRAFMALARRVGGDLLDGRPVGLADRLLYRLGDLLVYGPLKNTLGLSRVRIAYTAGEAVGPDIFNFYRSLGINMKQLYGQTEASVFVTIHPNRDVRLDTVGKTVPDVELRIADNGEVLFRGPGVFHEYYKNPEATAETKTADGWVHSGDAGYVDDDGHLHIIDRAKDVGRLTDGTLFAPKFIENKLKFFPHINEAVAFGDTRDFVTAFINIDLTAVGNWAERHDVAYASYQELAGKKEVYDLIADAVAQVNRDLAHDPRMEGAQVQRFLILPKLLDADDGELTRTRKVRRGFIAERYAALIAALYGGRTTVHFRTEVTFEDGRKGMVEGDVAIRDMDTARPAPARRAA</sequence>
<evidence type="ECO:0000256" key="3">
    <source>
        <dbReference type="ARBA" id="ARBA00023098"/>
    </source>
</evidence>
<dbReference type="Gene3D" id="3.40.50.12780">
    <property type="entry name" value="N-terminal domain of ligase-like"/>
    <property type="match status" value="2"/>
</dbReference>
<evidence type="ECO:0000259" key="4">
    <source>
        <dbReference type="Pfam" id="PF00501"/>
    </source>
</evidence>
<dbReference type="Proteomes" id="UP000321638">
    <property type="component" value="Unassembled WGS sequence"/>
</dbReference>
<dbReference type="InterPro" id="IPR020845">
    <property type="entry name" value="AMP-binding_CS"/>
</dbReference>
<organism evidence="5 6">
    <name type="scientific">Vineibacter terrae</name>
    <dbReference type="NCBI Taxonomy" id="2586908"/>
    <lineage>
        <taxon>Bacteria</taxon>
        <taxon>Pseudomonadati</taxon>
        <taxon>Pseudomonadota</taxon>
        <taxon>Alphaproteobacteria</taxon>
        <taxon>Hyphomicrobiales</taxon>
        <taxon>Vineibacter</taxon>
    </lineage>
</organism>
<dbReference type="AlphaFoldDB" id="A0A5C8PUL6"/>
<dbReference type="RefSeq" id="WP_147845363.1">
    <property type="nucleotide sequence ID" value="NZ_VDUZ01000002.1"/>
</dbReference>
<evidence type="ECO:0000313" key="6">
    <source>
        <dbReference type="Proteomes" id="UP000321638"/>
    </source>
</evidence>
<name>A0A5C8PUL6_9HYPH</name>
<feature type="domain" description="AMP-dependent synthetase/ligase" evidence="4">
    <location>
        <begin position="19"/>
        <end position="434"/>
    </location>
</feature>
<dbReference type="SUPFAM" id="SSF56801">
    <property type="entry name" value="Acetyl-CoA synthetase-like"/>
    <property type="match status" value="1"/>
</dbReference>
<proteinExistence type="predicted"/>
<dbReference type="EMBL" id="VDUZ01000002">
    <property type="protein sequence ID" value="TXL82008.1"/>
    <property type="molecule type" value="Genomic_DNA"/>
</dbReference>
<dbReference type="PANTHER" id="PTHR43272">
    <property type="entry name" value="LONG-CHAIN-FATTY-ACID--COA LIGASE"/>
    <property type="match status" value="1"/>
</dbReference>
<keyword evidence="1 5" id="KW-0436">Ligase</keyword>